<dbReference type="AlphaFoldDB" id="A0AAP0FWW9"/>
<sequence length="256" mass="26935">MIGDHRQGRRTPANPPGVSCRRSGRATVGGGPTGAPPEYPCRVRWGPTSPPVGSGKAGGDRGGSRIRRAGREADAFLCRISKGFRELLWADGRKTGGDWRAGGGHCRVRGEKAVWGAGQKACGIDLLILLLTGNSEEVCFDWRVLGRRGHGRGHLGNLNVTPRAPPCPLDPPLGGGSVANNNLVKNGRAAQKGSREGGTGEAFLLHKRGKPELGGVLSSRDFLKPAETPVAGTDCGKTNGFITNLCILIKRNAAKR</sequence>
<protein>
    <submittedName>
        <fullName evidence="2">Uncharacterized protein</fullName>
    </submittedName>
</protein>
<keyword evidence="3" id="KW-1185">Reference proteome</keyword>
<reference evidence="2 3" key="1">
    <citation type="journal article" date="2022" name="Nat. Plants">
        <title>Genomes of leafy and leafless Platanthera orchids illuminate the evolution of mycoheterotrophy.</title>
        <authorList>
            <person name="Li M.H."/>
            <person name="Liu K.W."/>
            <person name="Li Z."/>
            <person name="Lu H.C."/>
            <person name="Ye Q.L."/>
            <person name="Zhang D."/>
            <person name="Wang J.Y."/>
            <person name="Li Y.F."/>
            <person name="Zhong Z.M."/>
            <person name="Liu X."/>
            <person name="Yu X."/>
            <person name="Liu D.K."/>
            <person name="Tu X.D."/>
            <person name="Liu B."/>
            <person name="Hao Y."/>
            <person name="Liao X.Y."/>
            <person name="Jiang Y.T."/>
            <person name="Sun W.H."/>
            <person name="Chen J."/>
            <person name="Chen Y.Q."/>
            <person name="Ai Y."/>
            <person name="Zhai J.W."/>
            <person name="Wu S.S."/>
            <person name="Zhou Z."/>
            <person name="Hsiao Y.Y."/>
            <person name="Wu W.L."/>
            <person name="Chen Y.Y."/>
            <person name="Lin Y.F."/>
            <person name="Hsu J.L."/>
            <person name="Li C.Y."/>
            <person name="Wang Z.W."/>
            <person name="Zhao X."/>
            <person name="Zhong W.Y."/>
            <person name="Ma X.K."/>
            <person name="Ma L."/>
            <person name="Huang J."/>
            <person name="Chen G.Z."/>
            <person name="Huang M.Z."/>
            <person name="Huang L."/>
            <person name="Peng D.H."/>
            <person name="Luo Y.B."/>
            <person name="Zou S.Q."/>
            <person name="Chen S.P."/>
            <person name="Lan S."/>
            <person name="Tsai W.C."/>
            <person name="Van de Peer Y."/>
            <person name="Liu Z.J."/>
        </authorList>
    </citation>
    <scope>NUCLEOTIDE SEQUENCE [LARGE SCALE GENOMIC DNA]</scope>
    <source>
        <strain evidence="2">Lor287</strain>
    </source>
</reference>
<proteinExistence type="predicted"/>
<dbReference type="Proteomes" id="UP001418222">
    <property type="component" value="Unassembled WGS sequence"/>
</dbReference>
<name>A0AAP0FWW9_9ASPA</name>
<feature type="region of interest" description="Disordered" evidence="1">
    <location>
        <begin position="1"/>
        <end position="66"/>
    </location>
</feature>
<evidence type="ECO:0000313" key="3">
    <source>
        <dbReference type="Proteomes" id="UP001418222"/>
    </source>
</evidence>
<evidence type="ECO:0000313" key="2">
    <source>
        <dbReference type="EMBL" id="KAK8921426.1"/>
    </source>
</evidence>
<organism evidence="2 3">
    <name type="scientific">Platanthera zijinensis</name>
    <dbReference type="NCBI Taxonomy" id="2320716"/>
    <lineage>
        <taxon>Eukaryota</taxon>
        <taxon>Viridiplantae</taxon>
        <taxon>Streptophyta</taxon>
        <taxon>Embryophyta</taxon>
        <taxon>Tracheophyta</taxon>
        <taxon>Spermatophyta</taxon>
        <taxon>Magnoliopsida</taxon>
        <taxon>Liliopsida</taxon>
        <taxon>Asparagales</taxon>
        <taxon>Orchidaceae</taxon>
        <taxon>Orchidoideae</taxon>
        <taxon>Orchideae</taxon>
        <taxon>Orchidinae</taxon>
        <taxon>Platanthera</taxon>
    </lineage>
</organism>
<evidence type="ECO:0000256" key="1">
    <source>
        <dbReference type="SAM" id="MobiDB-lite"/>
    </source>
</evidence>
<gene>
    <name evidence="2" type="ORF">KSP39_PZI020271</name>
</gene>
<dbReference type="EMBL" id="JBBWWQ010000018">
    <property type="protein sequence ID" value="KAK8921426.1"/>
    <property type="molecule type" value="Genomic_DNA"/>
</dbReference>
<comment type="caution">
    <text evidence="2">The sequence shown here is derived from an EMBL/GenBank/DDBJ whole genome shotgun (WGS) entry which is preliminary data.</text>
</comment>
<accession>A0AAP0FWW9</accession>